<dbReference type="PROSITE" id="PS00198">
    <property type="entry name" value="4FE4S_FER_1"/>
    <property type="match status" value="1"/>
</dbReference>
<dbReference type="InterPro" id="IPR050157">
    <property type="entry name" value="PSI_iron-sulfur_center"/>
</dbReference>
<dbReference type="PROSITE" id="PS51085">
    <property type="entry name" value="2FE2S_FER_2"/>
    <property type="match status" value="1"/>
</dbReference>
<evidence type="ECO:0000256" key="2">
    <source>
        <dbReference type="ARBA" id="ARBA00022723"/>
    </source>
</evidence>
<evidence type="ECO:0000259" key="6">
    <source>
        <dbReference type="PROSITE" id="PS51379"/>
    </source>
</evidence>
<dbReference type="SUPFAM" id="SSF54292">
    <property type="entry name" value="2Fe-2S ferredoxin-like"/>
    <property type="match status" value="1"/>
</dbReference>
<gene>
    <name evidence="7" type="ORF">AKJ47_00975</name>
</gene>
<dbReference type="PROSITE" id="PS51379">
    <property type="entry name" value="4FE4S_FER_2"/>
    <property type="match status" value="1"/>
</dbReference>
<feature type="domain" description="4Fe-4S ferredoxin-type" evidence="6">
    <location>
        <begin position="158"/>
        <end position="187"/>
    </location>
</feature>
<evidence type="ECO:0000256" key="1">
    <source>
        <dbReference type="ARBA" id="ARBA00022485"/>
    </source>
</evidence>
<proteinExistence type="predicted"/>
<dbReference type="SUPFAM" id="SSF54862">
    <property type="entry name" value="4Fe-4S ferredoxins"/>
    <property type="match status" value="1"/>
</dbReference>
<keyword evidence="4" id="KW-0411">Iron-sulfur</keyword>
<dbReference type="CDD" id="cd00207">
    <property type="entry name" value="fer2"/>
    <property type="match status" value="1"/>
</dbReference>
<accession>A0A133VC75</accession>
<evidence type="ECO:0000256" key="3">
    <source>
        <dbReference type="ARBA" id="ARBA00023004"/>
    </source>
</evidence>
<evidence type="ECO:0000259" key="5">
    <source>
        <dbReference type="PROSITE" id="PS51085"/>
    </source>
</evidence>
<keyword evidence="8" id="KW-1185">Reference proteome</keyword>
<name>A0A133VC75_9EURY</name>
<dbReference type="Pfam" id="PF13510">
    <property type="entry name" value="Fer2_4"/>
    <property type="match status" value="1"/>
</dbReference>
<dbReference type="GO" id="GO:0046872">
    <property type="term" value="F:metal ion binding"/>
    <property type="evidence" value="ECO:0007669"/>
    <property type="project" value="UniProtKB-KW"/>
</dbReference>
<dbReference type="GO" id="GO:0051539">
    <property type="term" value="F:4 iron, 4 sulfur cluster binding"/>
    <property type="evidence" value="ECO:0007669"/>
    <property type="project" value="UniProtKB-KW"/>
</dbReference>
<keyword evidence="3" id="KW-0408">Iron</keyword>
<dbReference type="AlphaFoldDB" id="A0A133VC75"/>
<dbReference type="PANTHER" id="PTHR24960">
    <property type="entry name" value="PHOTOSYSTEM I IRON-SULFUR CENTER-RELATED"/>
    <property type="match status" value="1"/>
</dbReference>
<dbReference type="Gene3D" id="3.30.70.20">
    <property type="match status" value="1"/>
</dbReference>
<evidence type="ECO:0000256" key="4">
    <source>
        <dbReference type="ARBA" id="ARBA00023014"/>
    </source>
</evidence>
<dbReference type="PANTHER" id="PTHR24960:SF84">
    <property type="entry name" value="HYDROGENASE SUBUNIT"/>
    <property type="match status" value="1"/>
</dbReference>
<dbReference type="GO" id="GO:0016491">
    <property type="term" value="F:oxidoreductase activity"/>
    <property type="evidence" value="ECO:0007669"/>
    <property type="project" value="UniProtKB-ARBA"/>
</dbReference>
<evidence type="ECO:0008006" key="9">
    <source>
        <dbReference type="Google" id="ProtNLM"/>
    </source>
</evidence>
<dbReference type="Pfam" id="PF12838">
    <property type="entry name" value="Fer4_7"/>
    <property type="match status" value="1"/>
</dbReference>
<keyword evidence="1" id="KW-0004">4Fe-4S</keyword>
<evidence type="ECO:0000313" key="8">
    <source>
        <dbReference type="Proteomes" id="UP000070405"/>
    </source>
</evidence>
<organism evidence="7 8">
    <name type="scientific">candidate division MSBL1 archaeon SCGC-AAA261G05</name>
    <dbReference type="NCBI Taxonomy" id="1698276"/>
    <lineage>
        <taxon>Archaea</taxon>
        <taxon>Methanobacteriati</taxon>
        <taxon>Methanobacteriota</taxon>
        <taxon>candidate division MSBL1</taxon>
    </lineage>
</organism>
<dbReference type="InterPro" id="IPR001041">
    <property type="entry name" value="2Fe-2S_ferredoxin-type"/>
</dbReference>
<evidence type="ECO:0000313" key="7">
    <source>
        <dbReference type="EMBL" id="KXB04056.1"/>
    </source>
</evidence>
<dbReference type="InterPro" id="IPR017900">
    <property type="entry name" value="4Fe4S_Fe_S_CS"/>
</dbReference>
<dbReference type="Proteomes" id="UP000070405">
    <property type="component" value="Unassembled WGS sequence"/>
</dbReference>
<dbReference type="InterPro" id="IPR036010">
    <property type="entry name" value="2Fe-2S_ferredoxin-like_sf"/>
</dbReference>
<keyword evidence="2" id="KW-0479">Metal-binding</keyword>
<protein>
    <recommendedName>
        <fullName evidence="9">(2Fe-2S)-binding protein</fullName>
    </recommendedName>
</protein>
<sequence>MGEITLKIDEREIKAEEEKTVLEVAKENGIEIPTHCHREPYEPVGACRLCLVEVQVPGAKPELKPACTYPIREGLKVKTSTAKVQEVRKLTAELLLARCPNSEEVRRIAEKLGVKKSRFSPKDLDCTLCGLCVRACKAATGDNVIVFAGKGLNVEILTPSELSSEECQSCGVCAEVCPTNAIKMLEIEEEKH</sequence>
<feature type="domain" description="2Fe-2S ferredoxin-type" evidence="5">
    <location>
        <begin position="2"/>
        <end position="83"/>
    </location>
</feature>
<reference evidence="7 8" key="1">
    <citation type="journal article" date="2016" name="Sci. Rep.">
        <title>Metabolic traits of an uncultured archaeal lineage -MSBL1- from brine pools of the Red Sea.</title>
        <authorList>
            <person name="Mwirichia R."/>
            <person name="Alam I."/>
            <person name="Rashid M."/>
            <person name="Vinu M."/>
            <person name="Ba-Alawi W."/>
            <person name="Anthony Kamau A."/>
            <person name="Kamanda Ngugi D."/>
            <person name="Goker M."/>
            <person name="Klenk H.P."/>
            <person name="Bajic V."/>
            <person name="Stingl U."/>
        </authorList>
    </citation>
    <scope>NUCLEOTIDE SEQUENCE [LARGE SCALE GENOMIC DNA]</scope>
    <source>
        <strain evidence="7">SCGC-AAA261G05</strain>
    </source>
</reference>
<dbReference type="EMBL" id="LHYA01000007">
    <property type="protein sequence ID" value="KXB04056.1"/>
    <property type="molecule type" value="Genomic_DNA"/>
</dbReference>
<comment type="caution">
    <text evidence="7">The sequence shown here is derived from an EMBL/GenBank/DDBJ whole genome shotgun (WGS) entry which is preliminary data.</text>
</comment>
<dbReference type="Gene3D" id="3.10.20.740">
    <property type="match status" value="1"/>
</dbReference>
<dbReference type="InterPro" id="IPR017896">
    <property type="entry name" value="4Fe4S_Fe-S-bd"/>
</dbReference>